<evidence type="ECO:0000256" key="7">
    <source>
        <dbReference type="ARBA" id="ARBA00022840"/>
    </source>
</evidence>
<name>A0A6I3SCC7_9BURK</name>
<dbReference type="PRINTS" id="PR00344">
    <property type="entry name" value="BCTRLSENSOR"/>
</dbReference>
<evidence type="ECO:0000256" key="2">
    <source>
        <dbReference type="ARBA" id="ARBA00012438"/>
    </source>
</evidence>
<dbReference type="SMART" id="SM00388">
    <property type="entry name" value="HisKA"/>
    <property type="match status" value="1"/>
</dbReference>
<dbReference type="Gene3D" id="1.10.287.130">
    <property type="match status" value="1"/>
</dbReference>
<proteinExistence type="predicted"/>
<dbReference type="Proteomes" id="UP000462362">
    <property type="component" value="Unassembled WGS sequence"/>
</dbReference>
<reference evidence="9 10" key="1">
    <citation type="journal article" date="2019" name="Nat. Med.">
        <title>A library of human gut bacterial isolates paired with longitudinal multiomics data enables mechanistic microbiome research.</title>
        <authorList>
            <person name="Poyet M."/>
            <person name="Groussin M."/>
            <person name="Gibbons S.M."/>
            <person name="Avila-Pacheco J."/>
            <person name="Jiang X."/>
            <person name="Kearney S.M."/>
            <person name="Perrotta A.R."/>
            <person name="Berdy B."/>
            <person name="Zhao S."/>
            <person name="Lieberman T.D."/>
            <person name="Swanson P.K."/>
            <person name="Smith M."/>
            <person name="Roesemann S."/>
            <person name="Alexander J.E."/>
            <person name="Rich S.A."/>
            <person name="Livny J."/>
            <person name="Vlamakis H."/>
            <person name="Clish C."/>
            <person name="Bullock K."/>
            <person name="Deik A."/>
            <person name="Scott J."/>
            <person name="Pierce K.A."/>
            <person name="Xavier R.J."/>
            <person name="Alm E.J."/>
        </authorList>
    </citation>
    <scope>NUCLEOTIDE SEQUENCE [LARGE SCALE GENOMIC DNA]</scope>
    <source>
        <strain evidence="9 10">BIOML-A2</strain>
    </source>
</reference>
<dbReference type="InterPro" id="IPR005467">
    <property type="entry name" value="His_kinase_dom"/>
</dbReference>
<dbReference type="RefSeq" id="WP_149879711.1">
    <property type="nucleotide sequence ID" value="NZ_WNCA01000022.1"/>
</dbReference>
<dbReference type="SUPFAM" id="SSF55874">
    <property type="entry name" value="ATPase domain of HSP90 chaperone/DNA topoisomerase II/histidine kinase"/>
    <property type="match status" value="1"/>
</dbReference>
<dbReference type="EC" id="2.7.13.3" evidence="2"/>
<evidence type="ECO:0000313" key="10">
    <source>
        <dbReference type="Proteomes" id="UP000462362"/>
    </source>
</evidence>
<keyword evidence="5" id="KW-0547">Nucleotide-binding</keyword>
<evidence type="ECO:0000256" key="3">
    <source>
        <dbReference type="ARBA" id="ARBA00022553"/>
    </source>
</evidence>
<dbReference type="PROSITE" id="PS50109">
    <property type="entry name" value="HIS_KIN"/>
    <property type="match status" value="1"/>
</dbReference>
<dbReference type="SUPFAM" id="SSF53850">
    <property type="entry name" value="Periplasmic binding protein-like II"/>
    <property type="match status" value="1"/>
</dbReference>
<evidence type="ECO:0000256" key="6">
    <source>
        <dbReference type="ARBA" id="ARBA00022777"/>
    </source>
</evidence>
<dbReference type="InterPro" id="IPR003594">
    <property type="entry name" value="HATPase_dom"/>
</dbReference>
<gene>
    <name evidence="9" type="ORF">GMD42_05570</name>
</gene>
<evidence type="ECO:0000256" key="1">
    <source>
        <dbReference type="ARBA" id="ARBA00000085"/>
    </source>
</evidence>
<dbReference type="GO" id="GO:0005524">
    <property type="term" value="F:ATP binding"/>
    <property type="evidence" value="ECO:0007669"/>
    <property type="project" value="UniProtKB-KW"/>
</dbReference>
<dbReference type="AlphaFoldDB" id="A0A6I3SCC7"/>
<dbReference type="Pfam" id="PF00512">
    <property type="entry name" value="HisKA"/>
    <property type="match status" value="1"/>
</dbReference>
<keyword evidence="7" id="KW-0067">ATP-binding</keyword>
<keyword evidence="3" id="KW-0597">Phosphoprotein</keyword>
<dbReference type="InterPro" id="IPR003661">
    <property type="entry name" value="HisK_dim/P_dom"/>
</dbReference>
<keyword evidence="6" id="KW-0418">Kinase</keyword>
<comment type="catalytic activity">
    <reaction evidence="1">
        <text>ATP + protein L-histidine = ADP + protein N-phospho-L-histidine.</text>
        <dbReference type="EC" id="2.7.13.3"/>
    </reaction>
</comment>
<dbReference type="Gene3D" id="3.30.565.10">
    <property type="entry name" value="Histidine kinase-like ATPase, C-terminal domain"/>
    <property type="match status" value="1"/>
</dbReference>
<organism evidence="9 10">
    <name type="scientific">Parasutterella excrementihominis</name>
    <dbReference type="NCBI Taxonomy" id="487175"/>
    <lineage>
        <taxon>Bacteria</taxon>
        <taxon>Pseudomonadati</taxon>
        <taxon>Pseudomonadota</taxon>
        <taxon>Betaproteobacteria</taxon>
        <taxon>Burkholderiales</taxon>
        <taxon>Sutterellaceae</taxon>
        <taxon>Parasutterella</taxon>
    </lineage>
</organism>
<evidence type="ECO:0000256" key="5">
    <source>
        <dbReference type="ARBA" id="ARBA00022741"/>
    </source>
</evidence>
<dbReference type="Pfam" id="PF02518">
    <property type="entry name" value="HATPase_c"/>
    <property type="match status" value="1"/>
</dbReference>
<dbReference type="InterPro" id="IPR036097">
    <property type="entry name" value="HisK_dim/P_sf"/>
</dbReference>
<evidence type="ECO:0000256" key="8">
    <source>
        <dbReference type="ARBA" id="ARBA00023012"/>
    </source>
</evidence>
<evidence type="ECO:0000256" key="4">
    <source>
        <dbReference type="ARBA" id="ARBA00022679"/>
    </source>
</evidence>
<dbReference type="Pfam" id="PF12974">
    <property type="entry name" value="Phosphonate-bd"/>
    <property type="match status" value="1"/>
</dbReference>
<keyword evidence="8" id="KW-0902">Two-component regulatory system</keyword>
<dbReference type="CDD" id="cd00082">
    <property type="entry name" value="HisKA"/>
    <property type="match status" value="1"/>
</dbReference>
<dbReference type="PANTHER" id="PTHR43065">
    <property type="entry name" value="SENSOR HISTIDINE KINASE"/>
    <property type="match status" value="1"/>
</dbReference>
<dbReference type="SMART" id="SM00387">
    <property type="entry name" value="HATPase_c"/>
    <property type="match status" value="1"/>
</dbReference>
<keyword evidence="4" id="KW-0808">Transferase</keyword>
<dbReference type="InterPro" id="IPR004358">
    <property type="entry name" value="Sig_transdc_His_kin-like_C"/>
</dbReference>
<accession>A0A6I3SCC7</accession>
<evidence type="ECO:0000313" key="9">
    <source>
        <dbReference type="EMBL" id="MTU43096.1"/>
    </source>
</evidence>
<dbReference type="Gene3D" id="3.40.190.10">
    <property type="entry name" value="Periplasmic binding protein-like II"/>
    <property type="match status" value="1"/>
</dbReference>
<dbReference type="PANTHER" id="PTHR43065:SF10">
    <property type="entry name" value="PEROXIDE STRESS-ACTIVATED HISTIDINE KINASE MAK3"/>
    <property type="match status" value="1"/>
</dbReference>
<comment type="caution">
    <text evidence="9">The sequence shown here is derived from an EMBL/GenBank/DDBJ whole genome shotgun (WGS) entry which is preliminary data.</text>
</comment>
<dbReference type="InterPro" id="IPR036890">
    <property type="entry name" value="HATPase_C_sf"/>
</dbReference>
<dbReference type="SUPFAM" id="SSF47384">
    <property type="entry name" value="Homodimeric domain of signal transducing histidine kinase"/>
    <property type="match status" value="1"/>
</dbReference>
<dbReference type="EMBL" id="WNCL01000012">
    <property type="protein sequence ID" value="MTU43096.1"/>
    <property type="molecule type" value="Genomic_DNA"/>
</dbReference>
<dbReference type="GO" id="GO:0000155">
    <property type="term" value="F:phosphorelay sensor kinase activity"/>
    <property type="evidence" value="ECO:0007669"/>
    <property type="project" value="InterPro"/>
</dbReference>
<sequence length="600" mass="67626">MNQSSTSKNICLAVILVSLFVFGSRTFAEESDSIKLGISNYALPNKNEVLYSKSIEKIRELVKPKQLHVKLYSPSDLAEKAEEDRLDLVFGSSGFYRRTALRTGHKELLSIENKYYPNPNYTEGASIVVSSNRKELKTLEDLKNKTLSANAPFTFTGYLVPLAEFSSFEAEPEKFFKRQVFHGEGNTMKDVAKDVISGKADVGFLRLCMLETLEASGEIPQGSLKVIGEQTGPGEQCRRSTPLYPGWTVSSTPHASSDLIRKVSQGLLEMPPVGSNDLRWGIATNYQSVDGLYKKLKMGPYAYLRDWTIKGFIEKYWPFLLLTFIGVILLALYAFYLARLTQRRSKQLSKAFVSQRKLQQEKMETSEKMHTLQKVWAIGQLSSTFAHEVRQPLTTLQLLSRGLIRLKERDALTSETLATTLDNMNVQIQRMNQIVERVRDYARTPISRRVPLDLNVIVQKVIKVFSQTYPRVQFELQDNPCKVNGDPVEVDLVVRNLLRNAVEATKEVQAPTIFVRLTKEEERAILVIEDNGPKLTEVQMREIGRPLKTSKQQGLGLGLGIVRTIIESHTGNVSFSPNEPSGLRVTISLPLISRKSETAK</sequence>
<protein>
    <recommendedName>
        <fullName evidence="2">histidine kinase</fullName>
        <ecNumber evidence="2">2.7.13.3</ecNumber>
    </recommendedName>
</protein>